<name>A0ABX2KN10_9PROT</name>
<protein>
    <submittedName>
        <fullName evidence="4">Nitrogen fixation protein NifZ</fullName>
    </submittedName>
</protein>
<comment type="similarity">
    <text evidence="1">Belongs to the NifZ family.</text>
</comment>
<evidence type="ECO:0000256" key="2">
    <source>
        <dbReference type="ARBA" id="ARBA00023231"/>
    </source>
</evidence>
<accession>A0ABX2KN10</accession>
<dbReference type="Proteomes" id="UP000605086">
    <property type="component" value="Unassembled WGS sequence"/>
</dbReference>
<gene>
    <name evidence="4" type="ORF">GBZ48_32685</name>
</gene>
<proteinExistence type="inferred from homology"/>
<evidence type="ECO:0000313" key="5">
    <source>
        <dbReference type="Proteomes" id="UP000605086"/>
    </source>
</evidence>
<dbReference type="RefSeq" id="WP_174474833.1">
    <property type="nucleotide sequence ID" value="NZ_JAGINN010000002.1"/>
</dbReference>
<feature type="compositionally biased region" description="Basic and acidic residues" evidence="3">
    <location>
        <begin position="8"/>
        <end position="17"/>
    </location>
</feature>
<dbReference type="EMBL" id="WHOS01000081">
    <property type="protein sequence ID" value="NUB03972.1"/>
    <property type="molecule type" value="Genomic_DNA"/>
</dbReference>
<dbReference type="InterPro" id="IPR007415">
    <property type="entry name" value="Nitrogenase_MoFe_mat_NifZ"/>
</dbReference>
<comment type="caution">
    <text evidence="4">The sequence shown here is derived from an EMBL/GenBank/DDBJ whole genome shotgun (WGS) entry which is preliminary data.</text>
</comment>
<reference evidence="4 5" key="1">
    <citation type="submission" date="2019-10" db="EMBL/GenBank/DDBJ databases">
        <title>Genome sequence of Azospirillum melinis.</title>
        <authorList>
            <person name="Ambrosini A."/>
            <person name="Sant'Anna F.H."/>
            <person name="Cassan F.D."/>
            <person name="Souza E.M."/>
            <person name="Passaglia L.M.P."/>
        </authorList>
    </citation>
    <scope>NUCLEOTIDE SEQUENCE [LARGE SCALE GENOMIC DNA]</scope>
    <source>
        <strain evidence="4 5">TMCY0552</strain>
    </source>
</reference>
<keyword evidence="5" id="KW-1185">Reference proteome</keyword>
<dbReference type="Pfam" id="PF04319">
    <property type="entry name" value="NifZ"/>
    <property type="match status" value="1"/>
</dbReference>
<evidence type="ECO:0000313" key="4">
    <source>
        <dbReference type="EMBL" id="NUB03972.1"/>
    </source>
</evidence>
<feature type="region of interest" description="Disordered" evidence="3">
    <location>
        <begin position="1"/>
        <end position="23"/>
    </location>
</feature>
<evidence type="ECO:0000256" key="3">
    <source>
        <dbReference type="SAM" id="MobiDB-lite"/>
    </source>
</evidence>
<organism evidence="4 5">
    <name type="scientific">Azospirillum melinis</name>
    <dbReference type="NCBI Taxonomy" id="328839"/>
    <lineage>
        <taxon>Bacteria</taxon>
        <taxon>Pseudomonadati</taxon>
        <taxon>Pseudomonadota</taxon>
        <taxon>Alphaproteobacteria</taxon>
        <taxon>Rhodospirillales</taxon>
        <taxon>Azospirillaceae</taxon>
        <taxon>Azospirillum</taxon>
    </lineage>
</organism>
<keyword evidence="2" id="KW-0535">Nitrogen fixation</keyword>
<sequence length="116" mass="12996">MTETAAPYRRERARSADDANELVGPPVLEQGFKVKALRDVRNDGTYPGRPVGDFLIREGDVGYVISVGTYLQMYYIYAVDFYEKRVVVGMRARELQVVDAHCNDPQQPQSGSPVPT</sequence>
<evidence type="ECO:0000256" key="1">
    <source>
        <dbReference type="ARBA" id="ARBA00008027"/>
    </source>
</evidence>